<protein>
    <submittedName>
        <fullName evidence="4">Uncharacterized protein</fullName>
    </submittedName>
</protein>
<proteinExistence type="predicted"/>
<sequence length="254" mass="27296">MLGALLGFALLEAAMSQDLTCHGKNLGESCDVGLATTPGVCASVEVNGFSQMLCLACGPEGLDGSLGRLGTWGVFAVGVTCGSVATSGLLAVAWRLRRKFETPFEELGAKKGYQELRMQGHAPMPAPRAAEKTRDAKSDARGVRTRDLRPVPSVLGKTQVRRTRKPSLRTESRKEDRGPEASSWRRRLDGRSGGSQEIPRAGKWAQLELQLNQDLAEAEDGLSTWAPPASIGKLERSRGFTEPAPSRCLPKPSK</sequence>
<keyword evidence="5" id="KW-1185">Reference proteome</keyword>
<evidence type="ECO:0000256" key="2">
    <source>
        <dbReference type="SAM" id="Phobius"/>
    </source>
</evidence>
<accession>A0AA36MMT9</accession>
<feature type="signal peptide" evidence="3">
    <location>
        <begin position="1"/>
        <end position="16"/>
    </location>
</feature>
<evidence type="ECO:0000313" key="4">
    <source>
        <dbReference type="EMBL" id="CAJ1373875.1"/>
    </source>
</evidence>
<feature type="region of interest" description="Disordered" evidence="1">
    <location>
        <begin position="120"/>
        <end position="201"/>
    </location>
</feature>
<dbReference type="EMBL" id="CAUJNA010000221">
    <property type="protein sequence ID" value="CAJ1373875.1"/>
    <property type="molecule type" value="Genomic_DNA"/>
</dbReference>
<keyword evidence="3" id="KW-0732">Signal</keyword>
<comment type="caution">
    <text evidence="4">The sequence shown here is derived from an EMBL/GenBank/DDBJ whole genome shotgun (WGS) entry which is preliminary data.</text>
</comment>
<feature type="chain" id="PRO_5041334931" evidence="3">
    <location>
        <begin position="17"/>
        <end position="254"/>
    </location>
</feature>
<keyword evidence="2" id="KW-0472">Membrane</keyword>
<gene>
    <name evidence="4" type="ORF">EVOR1521_LOCUS3575</name>
</gene>
<feature type="transmembrane region" description="Helical" evidence="2">
    <location>
        <begin position="72"/>
        <end position="94"/>
    </location>
</feature>
<reference evidence="4" key="1">
    <citation type="submission" date="2023-08" db="EMBL/GenBank/DDBJ databases">
        <authorList>
            <person name="Chen Y."/>
            <person name="Shah S."/>
            <person name="Dougan E. K."/>
            <person name="Thang M."/>
            <person name="Chan C."/>
        </authorList>
    </citation>
    <scope>NUCLEOTIDE SEQUENCE</scope>
</reference>
<evidence type="ECO:0000313" key="5">
    <source>
        <dbReference type="Proteomes" id="UP001178507"/>
    </source>
</evidence>
<feature type="compositionally biased region" description="Basic and acidic residues" evidence="1">
    <location>
        <begin position="129"/>
        <end position="149"/>
    </location>
</feature>
<evidence type="ECO:0000256" key="3">
    <source>
        <dbReference type="SAM" id="SignalP"/>
    </source>
</evidence>
<dbReference type="Proteomes" id="UP001178507">
    <property type="component" value="Unassembled WGS sequence"/>
</dbReference>
<keyword evidence="2" id="KW-0812">Transmembrane</keyword>
<organism evidence="4 5">
    <name type="scientific">Effrenium voratum</name>
    <dbReference type="NCBI Taxonomy" id="2562239"/>
    <lineage>
        <taxon>Eukaryota</taxon>
        <taxon>Sar</taxon>
        <taxon>Alveolata</taxon>
        <taxon>Dinophyceae</taxon>
        <taxon>Suessiales</taxon>
        <taxon>Symbiodiniaceae</taxon>
        <taxon>Effrenium</taxon>
    </lineage>
</organism>
<name>A0AA36MMT9_9DINO</name>
<feature type="region of interest" description="Disordered" evidence="1">
    <location>
        <begin position="220"/>
        <end position="254"/>
    </location>
</feature>
<evidence type="ECO:0000256" key="1">
    <source>
        <dbReference type="SAM" id="MobiDB-lite"/>
    </source>
</evidence>
<dbReference type="AlphaFoldDB" id="A0AA36MMT9"/>
<keyword evidence="2" id="KW-1133">Transmembrane helix</keyword>
<feature type="compositionally biased region" description="Basic and acidic residues" evidence="1">
    <location>
        <begin position="168"/>
        <end position="179"/>
    </location>
</feature>